<protein>
    <submittedName>
        <fullName evidence="1">Uncharacterized protein</fullName>
    </submittedName>
</protein>
<dbReference type="KEGG" id="pfer:IRI77_35265"/>
<evidence type="ECO:0000313" key="2">
    <source>
        <dbReference type="Proteomes" id="UP000593892"/>
    </source>
</evidence>
<gene>
    <name evidence="1" type="ORF">IRI77_35265</name>
</gene>
<name>A0A7S7SK52_PALFE</name>
<sequence length="163" mass="17949">MRRLVILGVVGFGFVAGVCWSQSQPSGAVDLCTVATNIQVYSGKPVRLTAFLGAGAEQDVLYDPKCRNGEPLVYVSFSPKVTGQMKALHRIIKKKRYALVTIEGTMRGPEPVKLDPKLPDWLKDRFKNAPKRYGHLDSLEMMIEVGRLVDAKDVDDGMKAAAK</sequence>
<organism evidence="1 2">
    <name type="scientific">Paludibaculum fermentans</name>
    <dbReference type="NCBI Taxonomy" id="1473598"/>
    <lineage>
        <taxon>Bacteria</taxon>
        <taxon>Pseudomonadati</taxon>
        <taxon>Acidobacteriota</taxon>
        <taxon>Terriglobia</taxon>
        <taxon>Bryobacterales</taxon>
        <taxon>Bryobacteraceae</taxon>
        <taxon>Paludibaculum</taxon>
    </lineage>
</organism>
<dbReference type="EMBL" id="CP063849">
    <property type="protein sequence ID" value="QOY87939.1"/>
    <property type="molecule type" value="Genomic_DNA"/>
</dbReference>
<keyword evidence="2" id="KW-1185">Reference proteome</keyword>
<reference evidence="1 2" key="1">
    <citation type="submission" date="2020-10" db="EMBL/GenBank/DDBJ databases">
        <title>Complete genome sequence of Paludibaculum fermentans P105T, a facultatively anaerobic acidobacterium capable of dissimilatory Fe(III) reduction.</title>
        <authorList>
            <person name="Dedysh S.N."/>
            <person name="Beletsky A.V."/>
            <person name="Kulichevskaya I.S."/>
            <person name="Mardanov A.V."/>
            <person name="Ravin N.V."/>
        </authorList>
    </citation>
    <scope>NUCLEOTIDE SEQUENCE [LARGE SCALE GENOMIC DNA]</scope>
    <source>
        <strain evidence="1 2">P105</strain>
    </source>
</reference>
<dbReference type="AlphaFoldDB" id="A0A7S7SK52"/>
<proteinExistence type="predicted"/>
<dbReference type="Proteomes" id="UP000593892">
    <property type="component" value="Chromosome"/>
</dbReference>
<evidence type="ECO:0000313" key="1">
    <source>
        <dbReference type="EMBL" id="QOY87939.1"/>
    </source>
</evidence>
<dbReference type="RefSeq" id="WP_194449602.1">
    <property type="nucleotide sequence ID" value="NZ_CP063849.1"/>
</dbReference>
<accession>A0A7S7SK52</accession>